<evidence type="ECO:0000256" key="4">
    <source>
        <dbReference type="ARBA" id="ARBA00022517"/>
    </source>
</evidence>
<name>A8XCU0_CAEBR</name>
<dbReference type="InterPro" id="IPR000629">
    <property type="entry name" value="RNA-helicase_DEAD-box_CS"/>
</dbReference>
<feature type="compositionally biased region" description="Polar residues" evidence="12">
    <location>
        <begin position="519"/>
        <end position="538"/>
    </location>
</feature>
<feature type="region of interest" description="Disordered" evidence="12">
    <location>
        <begin position="192"/>
        <end position="626"/>
    </location>
</feature>
<dbReference type="PROSITE" id="PS51192">
    <property type="entry name" value="HELICASE_ATP_BIND_1"/>
    <property type="match status" value="1"/>
</dbReference>
<feature type="compositionally biased region" description="Basic and acidic residues" evidence="12">
    <location>
        <begin position="207"/>
        <end position="227"/>
    </location>
</feature>
<sequence length="1248" mass="136288">MRRTGLLSPAPFSRFRFSRFCFSRFRLSRFTVSRAFVDQNKRRLLLDSRGTVLFSHTYQNRTRTKSNCYKFELVRSRTVPNWNAVLCVLSCALCCRQRSNLGQFDSLPVRTCNSSILSAFCSGLFEFENVRIRRTPGFSGANSFLKVRQNTCESSKCSVCFVSSISSLCHRFTEDVKGEQCSGLIMSMQYGNSGGGDGYRSNYSEGFNRRDERRDDRDGGGRQDPKNDSGSGYDRGAGGQYQSRGGQGHFQDRGQDHGQSHHQDRGSGYNQNRSQGDNQDRGSGYHQNRSQGDNQDRGSGNYRNRVQGQNQDRGSSQYQDRGQSQHQDYDRQRSNANSSGNYGRQDDRHGRPDDRNGRQDDRHGRPDDRTGRPDDRHGRPDDRHSRPDDRHGRPDDRHGRPDERQQYGGNGSGRGEFGNPQRDGGNRGGYSDNRGDARSSHQGSNQRDERDQYRSSNSNQGGYGGRNGDRYDQQDSRRGPDSHGYNNSRNDYGNSRHNNDRSGYNGGNDFERNRVNRGVGSSNDRNGSGNFDSNNYSPNKRFDNSGGYDDIGGGRGSFRNDNGFGNGERGGSGGRFNNDNGFGNGDRGGRFNNEGNGGRHFDNDGGYTGGGELPKKEVAPRDWMPSSRDIDELMRDTAEKVQECQVSQDQAVEVRNSPTMDRLTSWEDSHFHPKILDNLRAIKYTGVRTIQAAMIPQILAGYDVIGQAETSAGKTAAFGLPIVDYILKMDQNIRDEGFGTSPIALVIAPVRELAQQIVESFRQYACGTDIKIRLAIGQQSRARCLADIREGCDVVVGTSGRLMDLIGKGEVCLDHLKFLVLDEADRLLQDVKQDPCGHLGAIINDHDFMRNADNRQTLMTSATFDNAVEEVANRLMKKVDGQNDLVRIVLASGRLSNRVDLHFHEAGGAAKHDTLKKILLDTNERGEIPKTLIFVQKKASCDFLASKIQMIGQKLEKDFGVQTLHGDRSQDNRDNTISAFKNGSLKILVTTDVLSRGIDVVDLERVVNFDLPDGSVETGVDTFIHRSGRTGRMHKGTCHSFINPGFDNDVRLVPKLIELVKSTGNPDDLAKVPEFMLELAKRGSNMPSGGGFRGGPRRDGGGGGGYGGGYGGASSKSGFGGGSSSSFGGSSAGGGFGAGKAEGGFGAFGGSSSGGFGASSAATGSFGGNVGGGFGAARAAATVEPAREDDASAPEEKETGALGSTTFGSGEVEEKKDNGNESLCKSTTDVAADEFSFSMFSNVVDDQF</sequence>
<evidence type="ECO:0000313" key="15">
    <source>
        <dbReference type="EMBL" id="CAP30458.1"/>
    </source>
</evidence>
<evidence type="ECO:0000256" key="2">
    <source>
        <dbReference type="ARBA" id="ARBA00009334"/>
    </source>
</evidence>
<dbReference type="GO" id="GO:0003724">
    <property type="term" value="F:RNA helicase activity"/>
    <property type="evidence" value="ECO:0000318"/>
    <property type="project" value="GO_Central"/>
</dbReference>
<comment type="function">
    <text evidence="11">ATP-dependent RNA helicase required for 60S ribosomal subunit synthesis. Involved in efficient pre-rRNA processing, predominantly at site A3, which is necessary for the normal formation of 25S and 5.8S rRNAs.</text>
</comment>
<dbReference type="InParanoid" id="A8XCU0"/>
<dbReference type="RefSeq" id="XP_002635266.1">
    <property type="nucleotide sequence ID" value="XM_002635220.1"/>
</dbReference>
<evidence type="ECO:0000259" key="13">
    <source>
        <dbReference type="PROSITE" id="PS51192"/>
    </source>
</evidence>
<reference evidence="15 16" key="2">
    <citation type="journal article" date="2011" name="PLoS Genet.">
        <title>Caenorhabditis briggsae recombinant inbred line genotypes reveal inter-strain incompatibility and the evolution of recombination.</title>
        <authorList>
            <person name="Ross J.A."/>
            <person name="Koboldt D.C."/>
            <person name="Staisch J.E."/>
            <person name="Chamberlin H.M."/>
            <person name="Gupta B.P."/>
            <person name="Miller R.D."/>
            <person name="Baird S.E."/>
            <person name="Haag E.S."/>
        </authorList>
    </citation>
    <scope>NUCLEOTIDE SEQUENCE [LARGE SCALE GENOMIC DNA]</scope>
    <source>
        <strain evidence="15 16">AF16</strain>
    </source>
</reference>
<keyword evidence="4" id="KW-0690">Ribosome biogenesis</keyword>
<dbReference type="SMART" id="SM00490">
    <property type="entry name" value="HELICc"/>
    <property type="match status" value="1"/>
</dbReference>
<feature type="compositionally biased region" description="Basic and acidic residues" evidence="12">
    <location>
        <begin position="1185"/>
        <end position="1199"/>
    </location>
</feature>
<dbReference type="GO" id="GO:0005634">
    <property type="term" value="C:nucleus"/>
    <property type="evidence" value="ECO:0000318"/>
    <property type="project" value="GO_Central"/>
</dbReference>
<evidence type="ECO:0000256" key="11">
    <source>
        <dbReference type="ARBA" id="ARBA00037449"/>
    </source>
</evidence>
<accession>A8XCU0</accession>
<feature type="compositionally biased region" description="Polar residues" evidence="12">
    <location>
        <begin position="285"/>
        <end position="326"/>
    </location>
</feature>
<evidence type="ECO:0000256" key="6">
    <source>
        <dbReference type="ARBA" id="ARBA00022741"/>
    </source>
</evidence>
<dbReference type="EC" id="3.6.4.13" evidence="3"/>
<feature type="compositionally biased region" description="Polar residues" evidence="12">
    <location>
        <begin position="268"/>
        <end position="277"/>
    </location>
</feature>
<evidence type="ECO:0000256" key="9">
    <source>
        <dbReference type="ARBA" id="ARBA00022840"/>
    </source>
</evidence>
<dbReference type="GO" id="GO:0007276">
    <property type="term" value="P:gamete generation"/>
    <property type="evidence" value="ECO:0000318"/>
    <property type="project" value="GO_Central"/>
</dbReference>
<keyword evidence="6" id="KW-0547">Nucleotide-binding</keyword>
<dbReference type="GO" id="GO:0003729">
    <property type="term" value="F:mRNA binding"/>
    <property type="evidence" value="ECO:0000318"/>
    <property type="project" value="GO_Central"/>
</dbReference>
<feature type="compositionally biased region" description="Polar residues" evidence="12">
    <location>
        <begin position="484"/>
        <end position="496"/>
    </location>
</feature>
<dbReference type="PROSITE" id="PS51194">
    <property type="entry name" value="HELICASE_CTER"/>
    <property type="match status" value="1"/>
</dbReference>
<evidence type="ECO:0000256" key="8">
    <source>
        <dbReference type="ARBA" id="ARBA00022806"/>
    </source>
</evidence>
<dbReference type="Gene3D" id="3.40.50.300">
    <property type="entry name" value="P-loop containing nucleotide triphosphate hydrolases"/>
    <property type="match status" value="2"/>
</dbReference>
<proteinExistence type="inferred from homology"/>
<feature type="region of interest" description="Disordered" evidence="12">
    <location>
        <begin position="1181"/>
        <end position="1222"/>
    </location>
</feature>
<reference evidence="15 16" key="1">
    <citation type="journal article" date="2003" name="PLoS Biol.">
        <title>The genome sequence of Caenorhabditis briggsae: a platform for comparative genomics.</title>
        <authorList>
            <person name="Stein L.D."/>
            <person name="Bao Z."/>
            <person name="Blasiar D."/>
            <person name="Blumenthal T."/>
            <person name="Brent M.R."/>
            <person name="Chen N."/>
            <person name="Chinwalla A."/>
            <person name="Clarke L."/>
            <person name="Clee C."/>
            <person name="Coghlan A."/>
            <person name="Coulson A."/>
            <person name="D'Eustachio P."/>
            <person name="Fitch D.H."/>
            <person name="Fulton L.A."/>
            <person name="Fulton R.E."/>
            <person name="Griffiths-Jones S."/>
            <person name="Harris T.W."/>
            <person name="Hillier L.W."/>
            <person name="Kamath R."/>
            <person name="Kuwabara P.E."/>
            <person name="Mardis E.R."/>
            <person name="Marra M.A."/>
            <person name="Miner T.L."/>
            <person name="Minx P."/>
            <person name="Mullikin J.C."/>
            <person name="Plumb R.W."/>
            <person name="Rogers J."/>
            <person name="Schein J.E."/>
            <person name="Sohrmann M."/>
            <person name="Spieth J."/>
            <person name="Stajich J.E."/>
            <person name="Wei C."/>
            <person name="Willey D."/>
            <person name="Wilson R.K."/>
            <person name="Durbin R."/>
            <person name="Waterston R.H."/>
        </authorList>
    </citation>
    <scope>NUCLEOTIDE SEQUENCE [LARGE SCALE GENOMIC DNA]</scope>
    <source>
        <strain evidence="15 16">AF16</strain>
    </source>
</reference>
<dbReference type="eggNOG" id="KOG0334">
    <property type="taxonomic scope" value="Eukaryota"/>
</dbReference>
<dbReference type="WormBase" id="CBG11510">
    <property type="protein sequence ID" value="CBP46888"/>
    <property type="gene ID" value="WBGene00032620"/>
    <property type="gene designation" value="Cbr-rde-12"/>
</dbReference>
<feature type="compositionally biased region" description="Basic and acidic residues" evidence="12">
    <location>
        <begin position="467"/>
        <end position="481"/>
    </location>
</feature>
<dbReference type="OMA" id="TCGRIMD"/>
<evidence type="ECO:0000256" key="10">
    <source>
        <dbReference type="ARBA" id="ARBA00023242"/>
    </source>
</evidence>
<dbReference type="GeneID" id="8577262"/>
<dbReference type="AlphaFoldDB" id="A8XCU0"/>
<evidence type="ECO:0000313" key="16">
    <source>
        <dbReference type="Proteomes" id="UP000008549"/>
    </source>
</evidence>
<feature type="compositionally biased region" description="Basic and acidic residues" evidence="12">
    <location>
        <begin position="250"/>
        <end position="265"/>
    </location>
</feature>
<dbReference type="InterPro" id="IPR044742">
    <property type="entry name" value="DEAD/DEAH_RhlB"/>
</dbReference>
<feature type="region of interest" description="Disordered" evidence="12">
    <location>
        <begin position="1086"/>
        <end position="1106"/>
    </location>
</feature>
<dbReference type="HOGENOM" id="CLU_007063_0_0_1"/>
<gene>
    <name evidence="17" type="primary">rde-12</name>
    <name evidence="15 17" type="ORF">CBG11510</name>
    <name evidence="15" type="ORF">CBG_11510</name>
</gene>
<evidence type="ECO:0000256" key="1">
    <source>
        <dbReference type="ARBA" id="ARBA00004604"/>
    </source>
</evidence>
<keyword evidence="10" id="KW-0539">Nucleus</keyword>
<dbReference type="InterPro" id="IPR027417">
    <property type="entry name" value="P-loop_NTPase"/>
</dbReference>
<dbReference type="Pfam" id="PF00270">
    <property type="entry name" value="DEAD"/>
    <property type="match status" value="1"/>
</dbReference>
<keyword evidence="7" id="KW-0378">Hydrolase</keyword>
<keyword evidence="8" id="KW-0347">Helicase</keyword>
<dbReference type="PROSITE" id="PS00039">
    <property type="entry name" value="DEAD_ATP_HELICASE"/>
    <property type="match status" value="1"/>
</dbReference>
<dbReference type="GO" id="GO:0016787">
    <property type="term" value="F:hydrolase activity"/>
    <property type="evidence" value="ECO:0007669"/>
    <property type="project" value="UniProtKB-KW"/>
</dbReference>
<feature type="compositionally biased region" description="Gly residues" evidence="12">
    <location>
        <begin position="564"/>
        <end position="574"/>
    </location>
</feature>
<feature type="domain" description="Helicase ATP-binding" evidence="13">
    <location>
        <begin position="695"/>
        <end position="882"/>
    </location>
</feature>
<dbReference type="CDD" id="cd00268">
    <property type="entry name" value="DEADc"/>
    <property type="match status" value="1"/>
</dbReference>
<evidence type="ECO:0000256" key="3">
    <source>
        <dbReference type="ARBA" id="ARBA00012552"/>
    </source>
</evidence>
<evidence type="ECO:0000256" key="5">
    <source>
        <dbReference type="ARBA" id="ARBA00022552"/>
    </source>
</evidence>
<feature type="compositionally biased region" description="Basic and acidic residues" evidence="12">
    <location>
        <begin position="344"/>
        <end position="405"/>
    </location>
</feature>
<dbReference type="InterPro" id="IPR011545">
    <property type="entry name" value="DEAD/DEAH_box_helicase_dom"/>
</dbReference>
<dbReference type="GO" id="GO:0043186">
    <property type="term" value="C:P granule"/>
    <property type="evidence" value="ECO:0000318"/>
    <property type="project" value="GO_Central"/>
</dbReference>
<evidence type="ECO:0000313" key="17">
    <source>
        <dbReference type="WormBase" id="CBG11510"/>
    </source>
</evidence>
<dbReference type="PANTHER" id="PTHR47958">
    <property type="entry name" value="ATP-DEPENDENT RNA HELICASE DBP3"/>
    <property type="match status" value="1"/>
</dbReference>
<organism evidence="15 16">
    <name type="scientific">Caenorhabditis briggsae</name>
    <dbReference type="NCBI Taxonomy" id="6238"/>
    <lineage>
        <taxon>Eukaryota</taxon>
        <taxon>Metazoa</taxon>
        <taxon>Ecdysozoa</taxon>
        <taxon>Nematoda</taxon>
        <taxon>Chromadorea</taxon>
        <taxon>Rhabditida</taxon>
        <taxon>Rhabditina</taxon>
        <taxon>Rhabditomorpha</taxon>
        <taxon>Rhabditoidea</taxon>
        <taxon>Rhabditidae</taxon>
        <taxon>Peloderinae</taxon>
        <taxon>Caenorhabditis</taxon>
    </lineage>
</organism>
<dbReference type="CDD" id="cd18787">
    <property type="entry name" value="SF2_C_DEAD"/>
    <property type="match status" value="1"/>
</dbReference>
<keyword evidence="9" id="KW-0067">ATP-binding</keyword>
<dbReference type="KEGG" id="cbr:CBG_11510"/>
<dbReference type="GO" id="GO:0030154">
    <property type="term" value="P:cell differentiation"/>
    <property type="evidence" value="ECO:0000318"/>
    <property type="project" value="GO_Central"/>
</dbReference>
<dbReference type="SUPFAM" id="SSF52540">
    <property type="entry name" value="P-loop containing nucleoside triphosphate hydrolases"/>
    <property type="match status" value="1"/>
</dbReference>
<dbReference type="STRING" id="6238.A8XCU0"/>
<feature type="domain" description="Helicase C-terminal" evidence="14">
    <location>
        <begin position="914"/>
        <end position="1080"/>
    </location>
</feature>
<dbReference type="Pfam" id="PF00271">
    <property type="entry name" value="Helicase_C"/>
    <property type="match status" value="1"/>
</dbReference>
<dbReference type="GO" id="GO:0007281">
    <property type="term" value="P:germ cell development"/>
    <property type="evidence" value="ECO:0000318"/>
    <property type="project" value="GO_Central"/>
</dbReference>
<evidence type="ECO:0000259" key="14">
    <source>
        <dbReference type="PROSITE" id="PS51194"/>
    </source>
</evidence>
<dbReference type="InterPro" id="IPR001650">
    <property type="entry name" value="Helicase_C-like"/>
</dbReference>
<dbReference type="EMBL" id="HE600908">
    <property type="protein sequence ID" value="CAP30458.1"/>
    <property type="molecule type" value="Genomic_DNA"/>
</dbReference>
<dbReference type="Proteomes" id="UP000008549">
    <property type="component" value="Unassembled WGS sequence"/>
</dbReference>
<evidence type="ECO:0000256" key="7">
    <source>
        <dbReference type="ARBA" id="ARBA00022801"/>
    </source>
</evidence>
<evidence type="ECO:0000256" key="12">
    <source>
        <dbReference type="SAM" id="MobiDB-lite"/>
    </source>
</evidence>
<dbReference type="SMART" id="SM00487">
    <property type="entry name" value="DEXDc"/>
    <property type="match status" value="1"/>
</dbReference>
<dbReference type="InterPro" id="IPR014001">
    <property type="entry name" value="Helicase_ATP-bd"/>
</dbReference>
<keyword evidence="5" id="KW-0698">rRNA processing</keyword>
<keyword evidence="16" id="KW-1185">Reference proteome</keyword>
<comment type="subcellular location">
    <subcellularLocation>
        <location evidence="1">Nucleus</location>
        <location evidence="1">Nucleolus</location>
    </subcellularLocation>
</comment>
<comment type="similarity">
    <text evidence="2">Belongs to the DEAD box helicase family. DDX5/DBP2 subfamily.</text>
</comment>
<protein>
    <recommendedName>
        <fullName evidence="3">RNA helicase</fullName>
        <ecNumber evidence="3">3.6.4.13</ecNumber>
    </recommendedName>
</protein>
<dbReference type="GO" id="GO:0005524">
    <property type="term" value="F:ATP binding"/>
    <property type="evidence" value="ECO:0007669"/>
    <property type="project" value="UniProtKB-KW"/>
</dbReference>
<dbReference type="CTD" id="8577262"/>